<proteinExistence type="predicted"/>
<dbReference type="EMBL" id="MNCJ02000332">
    <property type="protein sequence ID" value="KAF5754708.1"/>
    <property type="molecule type" value="Genomic_DNA"/>
</dbReference>
<dbReference type="EMBL" id="MNCJ02000332">
    <property type="protein sequence ID" value="KAF5754706.1"/>
    <property type="molecule type" value="Genomic_DNA"/>
</dbReference>
<reference evidence="2" key="2">
    <citation type="submission" date="2020-06" db="EMBL/GenBank/DDBJ databases">
        <title>Helianthus annuus Genome sequencing and assembly Release 2.</title>
        <authorList>
            <person name="Gouzy J."/>
            <person name="Langlade N."/>
            <person name="Munos S."/>
        </authorList>
    </citation>
    <scope>NUCLEOTIDE SEQUENCE</scope>
    <source>
        <tissue evidence="2">Leaves</tissue>
    </source>
</reference>
<reference evidence="2" key="1">
    <citation type="journal article" date="2017" name="Nature">
        <title>The sunflower genome provides insights into oil metabolism, flowering and Asterid evolution.</title>
        <authorList>
            <person name="Badouin H."/>
            <person name="Gouzy J."/>
            <person name="Grassa C.J."/>
            <person name="Murat F."/>
            <person name="Staton S.E."/>
            <person name="Cottret L."/>
            <person name="Lelandais-Briere C."/>
            <person name="Owens G.L."/>
            <person name="Carrere S."/>
            <person name="Mayjonade B."/>
            <person name="Legrand L."/>
            <person name="Gill N."/>
            <person name="Kane N.C."/>
            <person name="Bowers J.E."/>
            <person name="Hubner S."/>
            <person name="Bellec A."/>
            <person name="Berard A."/>
            <person name="Berges H."/>
            <person name="Blanchet N."/>
            <person name="Boniface M.C."/>
            <person name="Brunel D."/>
            <person name="Catrice O."/>
            <person name="Chaidir N."/>
            <person name="Claudel C."/>
            <person name="Donnadieu C."/>
            <person name="Faraut T."/>
            <person name="Fievet G."/>
            <person name="Helmstetter N."/>
            <person name="King M."/>
            <person name="Knapp S.J."/>
            <person name="Lai Z."/>
            <person name="Le Paslier M.C."/>
            <person name="Lippi Y."/>
            <person name="Lorenzon L."/>
            <person name="Mandel J.R."/>
            <person name="Marage G."/>
            <person name="Marchand G."/>
            <person name="Marquand E."/>
            <person name="Bret-Mestries E."/>
            <person name="Morien E."/>
            <person name="Nambeesan S."/>
            <person name="Nguyen T."/>
            <person name="Pegot-Espagnet P."/>
            <person name="Pouilly N."/>
            <person name="Raftis F."/>
            <person name="Sallet E."/>
            <person name="Schiex T."/>
            <person name="Thomas J."/>
            <person name="Vandecasteele C."/>
            <person name="Vares D."/>
            <person name="Vear F."/>
            <person name="Vautrin S."/>
            <person name="Crespi M."/>
            <person name="Mangin B."/>
            <person name="Burke J.M."/>
            <person name="Salse J."/>
            <person name="Munos S."/>
            <person name="Vincourt P."/>
            <person name="Rieseberg L.H."/>
            <person name="Langlade N.B."/>
        </authorList>
    </citation>
    <scope>NUCLEOTIDE SEQUENCE</scope>
    <source>
        <tissue evidence="2">Leaves</tissue>
    </source>
</reference>
<comment type="caution">
    <text evidence="2">The sequence shown here is derived from an EMBL/GenBank/DDBJ whole genome shotgun (WGS) entry which is preliminary data.</text>
</comment>
<protein>
    <submittedName>
        <fullName evidence="2">Uncharacterized protein</fullName>
    </submittedName>
</protein>
<keyword evidence="3" id="KW-1185">Reference proteome</keyword>
<evidence type="ECO:0000313" key="1">
    <source>
        <dbReference type="EMBL" id="KAF5754706.1"/>
    </source>
</evidence>
<sequence>MQRRRRRRNRNTRRSVARTVSESLYAKLVISRLHQPHSQFKCNSHTQPMLIDEEFKNQVRVD</sequence>
<dbReference type="Proteomes" id="UP000215914">
    <property type="component" value="Unassembled WGS sequence"/>
</dbReference>
<accession>A0A9K3GTY3</accession>
<organism evidence="2 3">
    <name type="scientific">Helianthus annuus</name>
    <name type="common">Common sunflower</name>
    <dbReference type="NCBI Taxonomy" id="4232"/>
    <lineage>
        <taxon>Eukaryota</taxon>
        <taxon>Viridiplantae</taxon>
        <taxon>Streptophyta</taxon>
        <taxon>Embryophyta</taxon>
        <taxon>Tracheophyta</taxon>
        <taxon>Spermatophyta</taxon>
        <taxon>Magnoliopsida</taxon>
        <taxon>eudicotyledons</taxon>
        <taxon>Gunneridae</taxon>
        <taxon>Pentapetalae</taxon>
        <taxon>asterids</taxon>
        <taxon>campanulids</taxon>
        <taxon>Asterales</taxon>
        <taxon>Asteraceae</taxon>
        <taxon>Asteroideae</taxon>
        <taxon>Heliantheae alliance</taxon>
        <taxon>Heliantheae</taxon>
        <taxon>Helianthus</taxon>
    </lineage>
</organism>
<evidence type="ECO:0000313" key="2">
    <source>
        <dbReference type="EMBL" id="KAF5754708.1"/>
    </source>
</evidence>
<dbReference type="AlphaFoldDB" id="A0A9K3GTY3"/>
<evidence type="ECO:0000313" key="3">
    <source>
        <dbReference type="Proteomes" id="UP000215914"/>
    </source>
</evidence>
<name>A0A9K3GTY3_HELAN</name>
<gene>
    <name evidence="1" type="ORF">HanXRQr2_Chr17g0794301</name>
    <name evidence="2" type="ORF">HanXRQr2_Chr17g0794321</name>
</gene>
<dbReference type="Gramene" id="mRNA:HanXRQr2_Chr17g0794321">
    <property type="protein sequence ID" value="mRNA:HanXRQr2_Chr17g0794321"/>
    <property type="gene ID" value="HanXRQr2_Chr17g0794321"/>
</dbReference>
<dbReference type="Gramene" id="mRNA:HanXRQr2_Chr17g0794301">
    <property type="protein sequence ID" value="mRNA:HanXRQr2_Chr17g0794301"/>
    <property type="gene ID" value="HanXRQr2_Chr17g0794301"/>
</dbReference>